<sequence length="30" mass="3251">MNSLKSMGSPSLTELQFMGYAIEDVGLALF</sequence>
<dbReference type="EMBL" id="LN890655">
    <property type="protein sequence ID" value="CUS03327.2"/>
    <property type="molecule type" value="Genomic_DNA"/>
</dbReference>
<name>A0A170PFQ2_9CHLR</name>
<keyword evidence="2" id="KW-1185">Reference proteome</keyword>
<organism evidence="1 2">
    <name type="scientific">Candidatus Promineifilum breve</name>
    <dbReference type="NCBI Taxonomy" id="1806508"/>
    <lineage>
        <taxon>Bacteria</taxon>
        <taxon>Bacillati</taxon>
        <taxon>Chloroflexota</taxon>
        <taxon>Ardenticatenia</taxon>
        <taxon>Candidatus Promineifilales</taxon>
        <taxon>Candidatus Promineifilaceae</taxon>
        <taxon>Candidatus Promineifilum</taxon>
    </lineage>
</organism>
<dbReference type="KEGG" id="pbf:CFX0092_A1449"/>
<accession>A0A170PFQ2</accession>
<evidence type="ECO:0000313" key="1">
    <source>
        <dbReference type="EMBL" id="CUS03327.2"/>
    </source>
</evidence>
<evidence type="ECO:0000313" key="2">
    <source>
        <dbReference type="Proteomes" id="UP000215027"/>
    </source>
</evidence>
<proteinExistence type="predicted"/>
<reference evidence="1" key="1">
    <citation type="submission" date="2016-01" db="EMBL/GenBank/DDBJ databases">
        <authorList>
            <person name="Mcilroy J.S."/>
            <person name="Karst M S."/>
            <person name="Albertsen M."/>
        </authorList>
    </citation>
    <scope>NUCLEOTIDE SEQUENCE</scope>
    <source>
        <strain evidence="1">Cfx-K</strain>
    </source>
</reference>
<protein>
    <submittedName>
        <fullName evidence="1">Uncharacterized protein</fullName>
    </submittedName>
</protein>
<dbReference type="Proteomes" id="UP000215027">
    <property type="component" value="Chromosome I"/>
</dbReference>
<dbReference type="AlphaFoldDB" id="A0A170PFQ2"/>
<gene>
    <name evidence="1" type="ORF">CFX0092_A1449</name>
</gene>